<dbReference type="AlphaFoldDB" id="A0A2S4LB26"/>
<dbReference type="OrthoDB" id="6846267at2759"/>
<proteinExistence type="predicted"/>
<sequence length="267" mass="28645">VIPDAPLRLWDAALRGGRLGDRAVITGFCSHEGTAFVPQRAATNDAFLSFFKTLIPALAPADLAALERLYPDPVTHPSSPYANPPQSRARYGAQFTRLHEAYGHYAYICPVLHTAHSLARAGATVYLYEYAARAAPFFAASHGDQADVVAHDMALLRGKPGLADVAAAMNARWTAFAASADGTLDEALWPRFVSPFGGAPGAAQPGGRLLVFGQGNDEAAGGLAKGTPVTTRTLTQREMEQCRFWWDRMELSQGMAVRPSVQCMATE</sequence>
<dbReference type="STRING" id="94208.A0A2S4LB26"/>
<feature type="non-terminal residue" evidence="2">
    <location>
        <position position="1"/>
    </location>
</feature>
<evidence type="ECO:0000313" key="3">
    <source>
        <dbReference type="Proteomes" id="UP000237481"/>
    </source>
</evidence>
<protein>
    <submittedName>
        <fullName evidence="2">Carboxylic ester hydrolase</fullName>
    </submittedName>
</protein>
<comment type="caution">
    <text evidence="2">The sequence shown here is derived from an EMBL/GenBank/DDBJ whole genome shotgun (WGS) entry which is preliminary data.</text>
</comment>
<dbReference type="PANTHER" id="PTHR11559">
    <property type="entry name" value="CARBOXYLESTERASE"/>
    <property type="match status" value="1"/>
</dbReference>
<reference evidence="2 3" key="1">
    <citation type="submission" date="2018-01" db="EMBL/GenBank/DDBJ databases">
        <title>Harnessing the power of phylogenomics to disentangle the directionality and signatures of interkingdom host jumping in the parasitic fungal genus Tolypocladium.</title>
        <authorList>
            <person name="Quandt C.A."/>
            <person name="Patterson W."/>
            <person name="Spatafora J.W."/>
        </authorList>
    </citation>
    <scope>NUCLEOTIDE SEQUENCE [LARGE SCALE GENOMIC DNA]</scope>
    <source>
        <strain evidence="2 3">NRBC 100945</strain>
    </source>
</reference>
<dbReference type="GO" id="GO:0016787">
    <property type="term" value="F:hydrolase activity"/>
    <property type="evidence" value="ECO:0007669"/>
    <property type="project" value="UniProtKB-KW"/>
</dbReference>
<dbReference type="Gene3D" id="3.40.50.1820">
    <property type="entry name" value="alpha/beta hydrolase"/>
    <property type="match status" value="1"/>
</dbReference>
<gene>
    <name evidence="2" type="ORF">TPAR_00165</name>
</gene>
<dbReference type="InterPro" id="IPR050309">
    <property type="entry name" value="Type-B_Carboxylest/Lipase"/>
</dbReference>
<dbReference type="SUPFAM" id="SSF53474">
    <property type="entry name" value="alpha/beta-Hydrolases"/>
    <property type="match status" value="1"/>
</dbReference>
<dbReference type="InterPro" id="IPR029058">
    <property type="entry name" value="AB_hydrolase_fold"/>
</dbReference>
<name>A0A2S4LB26_9HYPO</name>
<dbReference type="Pfam" id="PF00135">
    <property type="entry name" value="COesterase"/>
    <property type="match status" value="1"/>
</dbReference>
<keyword evidence="3" id="KW-1185">Reference proteome</keyword>
<keyword evidence="2" id="KW-0378">Hydrolase</keyword>
<dbReference type="EMBL" id="PKSG01000021">
    <property type="protein sequence ID" value="POR39644.1"/>
    <property type="molecule type" value="Genomic_DNA"/>
</dbReference>
<organism evidence="2 3">
    <name type="scientific">Tolypocladium paradoxum</name>
    <dbReference type="NCBI Taxonomy" id="94208"/>
    <lineage>
        <taxon>Eukaryota</taxon>
        <taxon>Fungi</taxon>
        <taxon>Dikarya</taxon>
        <taxon>Ascomycota</taxon>
        <taxon>Pezizomycotina</taxon>
        <taxon>Sordariomycetes</taxon>
        <taxon>Hypocreomycetidae</taxon>
        <taxon>Hypocreales</taxon>
        <taxon>Ophiocordycipitaceae</taxon>
        <taxon>Tolypocladium</taxon>
    </lineage>
</organism>
<evidence type="ECO:0000313" key="2">
    <source>
        <dbReference type="EMBL" id="POR39644.1"/>
    </source>
</evidence>
<feature type="domain" description="Carboxylesterase type B" evidence="1">
    <location>
        <begin position="20"/>
        <end position="192"/>
    </location>
</feature>
<evidence type="ECO:0000259" key="1">
    <source>
        <dbReference type="Pfam" id="PF00135"/>
    </source>
</evidence>
<dbReference type="InterPro" id="IPR002018">
    <property type="entry name" value="CarbesteraseB"/>
</dbReference>
<dbReference type="Proteomes" id="UP000237481">
    <property type="component" value="Unassembled WGS sequence"/>
</dbReference>
<accession>A0A2S4LB26</accession>